<keyword evidence="7 14" id="KW-0472">Membrane</keyword>
<evidence type="ECO:0000259" key="15">
    <source>
        <dbReference type="Pfam" id="PF13145"/>
    </source>
</evidence>
<comment type="similarity">
    <text evidence="11">Belongs to the PpiD chaperone family.</text>
</comment>
<evidence type="ECO:0000256" key="4">
    <source>
        <dbReference type="ARBA" id="ARBA00022519"/>
    </source>
</evidence>
<evidence type="ECO:0000256" key="13">
    <source>
        <dbReference type="ARBA" id="ARBA00042775"/>
    </source>
</evidence>
<keyword evidence="16" id="KW-0413">Isomerase</keyword>
<dbReference type="SUPFAM" id="SSF54534">
    <property type="entry name" value="FKBP-like"/>
    <property type="match status" value="1"/>
</dbReference>
<name>A0A2A4CSL6_9RHOB</name>
<gene>
    <name evidence="16" type="ORF">CLN94_05855</name>
</gene>
<dbReference type="Gene3D" id="3.10.50.40">
    <property type="match status" value="1"/>
</dbReference>
<evidence type="ECO:0000256" key="8">
    <source>
        <dbReference type="ARBA" id="ARBA00023186"/>
    </source>
</evidence>
<dbReference type="EMBL" id="NTJD01000003">
    <property type="protein sequence ID" value="PCD77278.1"/>
    <property type="molecule type" value="Genomic_DNA"/>
</dbReference>
<dbReference type="SUPFAM" id="SSF109998">
    <property type="entry name" value="Triger factor/SurA peptide-binding domain-like"/>
    <property type="match status" value="1"/>
</dbReference>
<sequence length="617" mass="66328">MSLKLRSHGKNMIVWVLLGMLVLGLGGFGISNFGGRIEAIGMVGDTEISTRDYARALQRQMNDLGAQQGRPIGMAEARAMGLEQRVQALLFGEAALTEAARRIGVSVGDQELHREITSAEAFKGMDGKFDREAYRLTIQQEGFTEAEFESRVRADIGRSIVQGAVAAGVPAQDTATEAYLGYIAESRDIAWAEVTEADLAEALPEPTEAELTAFHADHPELFTRAETREITYLWLTPQMMLEQIEIDEATLRAAYDARIDEFVQPEKRMVERLVYPTLDEAEAALAKYEAGASFADLAAERGLTLEDADLGEPTKADLGAAGEAVFALETPGVVGPIETDFGPALFQMNVIIAPQETTFEEVRDELRAEVGTDRARRAIGDMTDSLEDLLAGGATLEQMAEETAMELGTVSFGPAAEDDIMGYEAFREAASKATADDFPELGNLDDGGVFALRLDGVTPAAVIPLDEAREAVTEAWRADALAQQKTARADELLATLASEGKDLAASGLIVTQQPELARGGFVPGAPAGIADLAFAMKAPGERQIVADQGRVAIVELKSINAADMEDARVLQIRDVVERQLSQSLAADVLDYYARAIETEAGIQLDPAAINAVQAQMQ</sequence>
<evidence type="ECO:0000256" key="9">
    <source>
        <dbReference type="ARBA" id="ARBA00030642"/>
    </source>
</evidence>
<dbReference type="Pfam" id="PF13145">
    <property type="entry name" value="Rotamase_2"/>
    <property type="match status" value="1"/>
</dbReference>
<dbReference type="PANTHER" id="PTHR47529:SF1">
    <property type="entry name" value="PERIPLASMIC CHAPERONE PPID"/>
    <property type="match status" value="1"/>
</dbReference>
<proteinExistence type="inferred from homology"/>
<keyword evidence="3" id="KW-1003">Cell membrane</keyword>
<evidence type="ECO:0000313" key="16">
    <source>
        <dbReference type="EMBL" id="PCD77278.1"/>
    </source>
</evidence>
<evidence type="ECO:0000256" key="14">
    <source>
        <dbReference type="SAM" id="Phobius"/>
    </source>
</evidence>
<evidence type="ECO:0000256" key="5">
    <source>
        <dbReference type="ARBA" id="ARBA00022692"/>
    </source>
</evidence>
<keyword evidence="6 14" id="KW-1133">Transmembrane helix</keyword>
<dbReference type="RefSeq" id="WP_096432085.1">
    <property type="nucleotide sequence ID" value="NZ_NTJD01000003.1"/>
</dbReference>
<dbReference type="OrthoDB" id="9768393at2"/>
<accession>A0A2A4CSL6</accession>
<evidence type="ECO:0000256" key="3">
    <source>
        <dbReference type="ARBA" id="ARBA00022475"/>
    </source>
</evidence>
<keyword evidence="17" id="KW-1185">Reference proteome</keyword>
<evidence type="ECO:0000256" key="10">
    <source>
        <dbReference type="ARBA" id="ARBA00031484"/>
    </source>
</evidence>
<dbReference type="PANTHER" id="PTHR47529">
    <property type="entry name" value="PEPTIDYL-PROLYL CIS-TRANS ISOMERASE D"/>
    <property type="match status" value="1"/>
</dbReference>
<organism evidence="16 17">
    <name type="scientific">Pseudothioclava arenosa</name>
    <dbReference type="NCBI Taxonomy" id="1795308"/>
    <lineage>
        <taxon>Bacteria</taxon>
        <taxon>Pseudomonadati</taxon>
        <taxon>Pseudomonadota</taxon>
        <taxon>Alphaproteobacteria</taxon>
        <taxon>Rhodobacterales</taxon>
        <taxon>Paracoccaceae</taxon>
        <taxon>Pseudothioclava</taxon>
    </lineage>
</organism>
<comment type="caution">
    <text evidence="16">The sequence shown here is derived from an EMBL/GenBank/DDBJ whole genome shotgun (WGS) entry which is preliminary data.</text>
</comment>
<keyword evidence="5 14" id="KW-0812">Transmembrane</keyword>
<reference evidence="16 17" key="1">
    <citation type="submission" date="2017-09" db="EMBL/GenBank/DDBJ databases">
        <title>A multilocus sequence analysis scheme for characterization of bacteria in the genus Thioclava.</title>
        <authorList>
            <person name="Liu Y."/>
            <person name="Shao Z."/>
        </authorList>
    </citation>
    <scope>NUCLEOTIDE SEQUENCE [LARGE SCALE GENOMIC DNA]</scope>
    <source>
        <strain evidence="16 17">CAU 1312</strain>
    </source>
</reference>
<protein>
    <recommendedName>
        <fullName evidence="2">Parvulin-like PPIase</fullName>
    </recommendedName>
    <alternativeName>
        <fullName evidence="9">Peptidyl-prolyl cis-trans isomerase plp</fullName>
    </alternativeName>
    <alternativeName>
        <fullName evidence="12">Periplasmic chaperone PpiD</fullName>
    </alternativeName>
    <alternativeName>
        <fullName evidence="13">Periplasmic folding chaperone</fullName>
    </alternativeName>
    <alternativeName>
        <fullName evidence="10">Rotamase plp</fullName>
    </alternativeName>
</protein>
<keyword evidence="4" id="KW-0997">Cell inner membrane</keyword>
<dbReference type="Pfam" id="PF13624">
    <property type="entry name" value="SurA_N_3"/>
    <property type="match status" value="1"/>
</dbReference>
<dbReference type="Proteomes" id="UP000243507">
    <property type="component" value="Unassembled WGS sequence"/>
</dbReference>
<dbReference type="GO" id="GO:0005886">
    <property type="term" value="C:plasma membrane"/>
    <property type="evidence" value="ECO:0007669"/>
    <property type="project" value="UniProtKB-SubCell"/>
</dbReference>
<evidence type="ECO:0000256" key="1">
    <source>
        <dbReference type="ARBA" id="ARBA00004382"/>
    </source>
</evidence>
<evidence type="ECO:0000256" key="12">
    <source>
        <dbReference type="ARBA" id="ARBA00040743"/>
    </source>
</evidence>
<feature type="transmembrane region" description="Helical" evidence="14">
    <location>
        <begin position="12"/>
        <end position="30"/>
    </location>
</feature>
<comment type="subcellular location">
    <subcellularLocation>
        <location evidence="1">Cell inner membrane</location>
        <topology evidence="1">Single-pass type II membrane protein</topology>
        <orientation evidence="1">Periplasmic side</orientation>
    </subcellularLocation>
</comment>
<dbReference type="InterPro" id="IPR052029">
    <property type="entry name" value="PpiD_chaperone"/>
</dbReference>
<evidence type="ECO:0000256" key="7">
    <source>
        <dbReference type="ARBA" id="ARBA00023136"/>
    </source>
</evidence>
<evidence type="ECO:0000256" key="6">
    <source>
        <dbReference type="ARBA" id="ARBA00022989"/>
    </source>
</evidence>
<dbReference type="Gene3D" id="1.10.4030.10">
    <property type="entry name" value="Porin chaperone SurA, peptide-binding domain"/>
    <property type="match status" value="1"/>
</dbReference>
<feature type="domain" description="PpiC" evidence="15">
    <location>
        <begin position="246"/>
        <end position="364"/>
    </location>
</feature>
<evidence type="ECO:0000256" key="2">
    <source>
        <dbReference type="ARBA" id="ARBA00018370"/>
    </source>
</evidence>
<keyword evidence="8" id="KW-0143">Chaperone</keyword>
<dbReference type="InterPro" id="IPR046357">
    <property type="entry name" value="PPIase_dom_sf"/>
</dbReference>
<dbReference type="InterPro" id="IPR000297">
    <property type="entry name" value="PPIase_PpiC"/>
</dbReference>
<dbReference type="AlphaFoldDB" id="A0A2A4CSL6"/>
<evidence type="ECO:0000256" key="11">
    <source>
        <dbReference type="ARBA" id="ARBA00038408"/>
    </source>
</evidence>
<dbReference type="GO" id="GO:0003755">
    <property type="term" value="F:peptidyl-prolyl cis-trans isomerase activity"/>
    <property type="evidence" value="ECO:0007669"/>
    <property type="project" value="InterPro"/>
</dbReference>
<evidence type="ECO:0000313" key="17">
    <source>
        <dbReference type="Proteomes" id="UP000243507"/>
    </source>
</evidence>
<dbReference type="InterPro" id="IPR027304">
    <property type="entry name" value="Trigger_fact/SurA_dom_sf"/>
</dbReference>